<protein>
    <submittedName>
        <fullName evidence="2">DUF6385 domain-containing protein</fullName>
    </submittedName>
</protein>
<accession>A0ABT4CUU6</accession>
<comment type="caution">
    <text evidence="2">The sequence shown here is derived from an EMBL/GenBank/DDBJ whole genome shotgun (WGS) entry which is preliminary data.</text>
</comment>
<dbReference type="Proteomes" id="UP001078443">
    <property type="component" value="Unassembled WGS sequence"/>
</dbReference>
<proteinExistence type="predicted"/>
<feature type="non-terminal residue" evidence="2">
    <location>
        <position position="1"/>
    </location>
</feature>
<dbReference type="EMBL" id="JAPQER010000001">
    <property type="protein sequence ID" value="MCY6482744.1"/>
    <property type="molecule type" value="Genomic_DNA"/>
</dbReference>
<keyword evidence="3" id="KW-1185">Reference proteome</keyword>
<organism evidence="2 3">
    <name type="scientific">Clostridium aestuarii</name>
    <dbReference type="NCBI Taxonomy" id="338193"/>
    <lineage>
        <taxon>Bacteria</taxon>
        <taxon>Bacillati</taxon>
        <taxon>Bacillota</taxon>
        <taxon>Clostridia</taxon>
        <taxon>Eubacteriales</taxon>
        <taxon>Clostridiaceae</taxon>
        <taxon>Clostridium</taxon>
    </lineage>
</organism>
<evidence type="ECO:0000259" key="1">
    <source>
        <dbReference type="Pfam" id="PF19912"/>
    </source>
</evidence>
<feature type="domain" description="DUF6385" evidence="1">
    <location>
        <begin position="91"/>
        <end position="172"/>
    </location>
</feature>
<name>A0ABT4CUU6_9CLOT</name>
<evidence type="ECO:0000313" key="2">
    <source>
        <dbReference type="EMBL" id="MCY6482744.1"/>
    </source>
</evidence>
<dbReference type="RefSeq" id="WP_268038999.1">
    <property type="nucleotide sequence ID" value="NZ_JAPQER010000001.1"/>
</dbReference>
<sequence>KVGTAGTITKLVTVGTITRVGTLTKVGTAGTITRVGTLTKVGTAGTLTKVVTVGTISNQVNVKINDRKFVEVSETVTEIPTGAGVYGTVIDTSKYEATTWYIDRLSSSVGQTVNVQLAVAPTHSAKYAIVGGAATVIGGTAQVITNDYYMHYTKVKCWTPSRTATVQIWFNGMY</sequence>
<reference evidence="2" key="1">
    <citation type="submission" date="2022-12" db="EMBL/GenBank/DDBJ databases">
        <authorList>
            <person name="Wang J."/>
        </authorList>
    </citation>
    <scope>NUCLEOTIDE SEQUENCE</scope>
    <source>
        <strain evidence="2">HY-45-18</strain>
    </source>
</reference>
<evidence type="ECO:0000313" key="3">
    <source>
        <dbReference type="Proteomes" id="UP001078443"/>
    </source>
</evidence>
<dbReference type="InterPro" id="IPR045965">
    <property type="entry name" value="DUF6385"/>
</dbReference>
<gene>
    <name evidence="2" type="ORF">OW763_00030</name>
</gene>
<dbReference type="Pfam" id="PF19912">
    <property type="entry name" value="DUF6385"/>
    <property type="match status" value="1"/>
</dbReference>